<dbReference type="Gene3D" id="1.10.246.20">
    <property type="entry name" value="Coactivator CBP, KIX domain"/>
    <property type="match status" value="1"/>
</dbReference>
<evidence type="ECO:0000256" key="19">
    <source>
        <dbReference type="PROSITE-ProRule" id="PRU00203"/>
    </source>
</evidence>
<reference evidence="28 29" key="1">
    <citation type="journal article" date="2023" name="BMC Biol.">
        <title>The compact genome of the sponge Oopsacas minuta (Hexactinellida) is lacking key metazoan core genes.</title>
        <authorList>
            <person name="Santini S."/>
            <person name="Schenkelaars Q."/>
            <person name="Jourda C."/>
            <person name="Duchesne M."/>
            <person name="Belahbib H."/>
            <person name="Rocher C."/>
            <person name="Selva M."/>
            <person name="Riesgo A."/>
            <person name="Vervoort M."/>
            <person name="Leys S.P."/>
            <person name="Kodjabachian L."/>
            <person name="Le Bivic A."/>
            <person name="Borchiellini C."/>
            <person name="Claverie J.M."/>
            <person name="Renard E."/>
        </authorList>
    </citation>
    <scope>NUCLEOTIDE SEQUENCE [LARGE SCALE GENOMIC DNA]</scope>
    <source>
        <strain evidence="28">SPO-2</strain>
    </source>
</reference>
<evidence type="ECO:0000256" key="6">
    <source>
        <dbReference type="ARBA" id="ARBA00022723"/>
    </source>
</evidence>
<dbReference type="GO" id="GO:0005634">
    <property type="term" value="C:nucleus"/>
    <property type="evidence" value="ECO:0007669"/>
    <property type="project" value="UniProtKB-SubCell"/>
</dbReference>
<evidence type="ECO:0000256" key="15">
    <source>
        <dbReference type="ARBA" id="ARBA00023242"/>
    </source>
</evidence>
<evidence type="ECO:0000256" key="1">
    <source>
        <dbReference type="ARBA" id="ARBA00002581"/>
    </source>
</evidence>
<dbReference type="InterPro" id="IPR043145">
    <property type="entry name" value="Znf_ZZ_sf"/>
</dbReference>
<dbReference type="InterPro" id="IPR056484">
    <property type="entry name" value="PHD_P300"/>
</dbReference>
<evidence type="ECO:0000259" key="25">
    <source>
        <dbReference type="PROSITE" id="PS50135"/>
    </source>
</evidence>
<dbReference type="InterPro" id="IPR003101">
    <property type="entry name" value="KIX_dom"/>
</dbReference>
<keyword evidence="11" id="KW-0805">Transcription regulation</keyword>
<evidence type="ECO:0000256" key="16">
    <source>
        <dbReference type="ARBA" id="ARBA00023315"/>
    </source>
</evidence>
<dbReference type="CDD" id="cd15802">
    <property type="entry name" value="RING_CBP-p300"/>
    <property type="match status" value="1"/>
</dbReference>
<keyword evidence="5" id="KW-0808">Transferase</keyword>
<evidence type="ECO:0000256" key="12">
    <source>
        <dbReference type="ARBA" id="ARBA00023117"/>
    </source>
</evidence>
<evidence type="ECO:0000256" key="18">
    <source>
        <dbReference type="PROSITE-ProRule" id="PRU00035"/>
    </source>
</evidence>
<accession>A0AAV7JGV0</accession>
<dbReference type="InterPro" id="IPR010303">
    <property type="entry name" value="RING_CBP-p300"/>
</dbReference>
<dbReference type="Gene3D" id="1.20.920.10">
    <property type="entry name" value="Bromodomain-like"/>
    <property type="match status" value="1"/>
</dbReference>
<evidence type="ECO:0000256" key="3">
    <source>
        <dbReference type="ARBA" id="ARBA00013184"/>
    </source>
</evidence>
<dbReference type="Pfam" id="PF23570">
    <property type="entry name" value="PHD_P300"/>
    <property type="match status" value="1"/>
</dbReference>
<dbReference type="InterPro" id="IPR035898">
    <property type="entry name" value="TAZ_dom_sf"/>
</dbReference>
<dbReference type="PROSITE" id="PS01357">
    <property type="entry name" value="ZF_ZZ_1"/>
    <property type="match status" value="1"/>
</dbReference>
<evidence type="ECO:0000256" key="20">
    <source>
        <dbReference type="PROSITE-ProRule" id="PRU00228"/>
    </source>
</evidence>
<feature type="compositionally biased region" description="Pro residues" evidence="21">
    <location>
        <begin position="1401"/>
        <end position="1415"/>
    </location>
</feature>
<keyword evidence="6 19" id="KW-0479">Metal-binding</keyword>
<feature type="region of interest" description="Disordered" evidence="21">
    <location>
        <begin position="415"/>
        <end position="471"/>
    </location>
</feature>
<feature type="region of interest" description="Disordered" evidence="21">
    <location>
        <begin position="585"/>
        <end position="632"/>
    </location>
</feature>
<dbReference type="GO" id="GO:0000123">
    <property type="term" value="C:histone acetyltransferase complex"/>
    <property type="evidence" value="ECO:0007669"/>
    <property type="project" value="TreeGrafter"/>
</dbReference>
<name>A0AAV7JGV0_9METZ</name>
<dbReference type="PROSITE" id="PS50134">
    <property type="entry name" value="ZF_TAZ"/>
    <property type="match status" value="1"/>
</dbReference>
<keyword evidence="9 19" id="KW-0862">Zinc</keyword>
<evidence type="ECO:0000313" key="28">
    <source>
        <dbReference type="EMBL" id="KAI6648029.1"/>
    </source>
</evidence>
<evidence type="ECO:0000259" key="24">
    <source>
        <dbReference type="PROSITE" id="PS50134"/>
    </source>
</evidence>
<keyword evidence="12 18" id="KW-0103">Bromodomain</keyword>
<dbReference type="PANTHER" id="PTHR13808">
    <property type="entry name" value="CBP/P300-RELATED"/>
    <property type="match status" value="1"/>
</dbReference>
<feature type="compositionally biased region" description="Polar residues" evidence="21">
    <location>
        <begin position="609"/>
        <end position="622"/>
    </location>
</feature>
<feature type="region of interest" description="Disordered" evidence="21">
    <location>
        <begin position="559"/>
        <end position="578"/>
    </location>
</feature>
<evidence type="ECO:0000256" key="21">
    <source>
        <dbReference type="SAM" id="MobiDB-lite"/>
    </source>
</evidence>
<dbReference type="InterPro" id="IPR036427">
    <property type="entry name" value="Bromodomain-like_sf"/>
</dbReference>
<evidence type="ECO:0000256" key="17">
    <source>
        <dbReference type="ARBA" id="ARBA00048017"/>
    </source>
</evidence>
<dbReference type="GO" id="GO:0140297">
    <property type="term" value="F:DNA-binding transcription factor binding"/>
    <property type="evidence" value="ECO:0007669"/>
    <property type="project" value="UniProtKB-ARBA"/>
</dbReference>
<proteinExistence type="predicted"/>
<keyword evidence="16" id="KW-0012">Acyltransferase</keyword>
<dbReference type="PANTHER" id="PTHR13808:SF1">
    <property type="entry name" value="HISTONE ACETYLTRANSFERASE"/>
    <property type="match status" value="1"/>
</dbReference>
<keyword evidence="7" id="KW-0677">Repeat</keyword>
<dbReference type="SMART" id="SM01250">
    <property type="entry name" value="KAT11"/>
    <property type="match status" value="1"/>
</dbReference>
<evidence type="ECO:0000256" key="9">
    <source>
        <dbReference type="ARBA" id="ARBA00022833"/>
    </source>
</evidence>
<dbReference type="InterPro" id="IPR011011">
    <property type="entry name" value="Znf_FYVE_PHD"/>
</dbReference>
<dbReference type="Pfam" id="PF06001">
    <property type="entry name" value="RING_CBP-p300"/>
    <property type="match status" value="1"/>
</dbReference>
<dbReference type="InterPro" id="IPR013178">
    <property type="entry name" value="Histone_AcTrfase_Rtt109/CBP"/>
</dbReference>
<feature type="region of interest" description="Disordered" evidence="21">
    <location>
        <begin position="520"/>
        <end position="549"/>
    </location>
</feature>
<feature type="domain" description="KIX" evidence="26">
    <location>
        <begin position="135"/>
        <end position="220"/>
    </location>
</feature>
<feature type="compositionally biased region" description="Polar residues" evidence="21">
    <location>
        <begin position="1427"/>
        <end position="1440"/>
    </location>
</feature>
<keyword evidence="15" id="KW-0539">Nucleus</keyword>
<comment type="caution">
    <text evidence="28">The sequence shown here is derived from an EMBL/GenBank/DDBJ whole genome shotgun (WGS) entry which is preliminary data.</text>
</comment>
<dbReference type="InterPro" id="IPR031162">
    <property type="entry name" value="CBP_P300_HAT"/>
</dbReference>
<dbReference type="SUPFAM" id="SSF47370">
    <property type="entry name" value="Bromodomain"/>
    <property type="match status" value="1"/>
</dbReference>
<feature type="signal peptide" evidence="22">
    <location>
        <begin position="1"/>
        <end position="18"/>
    </location>
</feature>
<evidence type="ECO:0000259" key="23">
    <source>
        <dbReference type="PROSITE" id="PS50014"/>
    </source>
</evidence>
<evidence type="ECO:0000256" key="10">
    <source>
        <dbReference type="ARBA" id="ARBA00022853"/>
    </source>
</evidence>
<feature type="domain" description="TAZ-type" evidence="24">
    <location>
        <begin position="1289"/>
        <end position="1371"/>
    </location>
</feature>
<dbReference type="Gene3D" id="3.30.40.10">
    <property type="entry name" value="Zinc/RING finger domain, C3HC4 (zinc finger)"/>
    <property type="match status" value="1"/>
</dbReference>
<evidence type="ECO:0000256" key="22">
    <source>
        <dbReference type="SAM" id="SignalP"/>
    </source>
</evidence>
<dbReference type="Pfam" id="PF08214">
    <property type="entry name" value="HAT_KAT11"/>
    <property type="match status" value="1"/>
</dbReference>
<sequence>MIFICSAINIFIFAHLDAHCSSSRRIILHYKQCLDPVCKLCKPLKSRANIQQGMGQNLQTAPLQQDIAGLNSLQFPDQSSFTGPPKDNISNSARFLLSSASLPPANSTLTTSIAGDINQSQSASPQTQIPLSAAMVTQSWHQEVKQDLRQHLVKKLFNSRVMAIYPSANMQDPGVKNNRMNVLFTQAKRMEGMMFQQASSREEYYQMLAEKIYNIQKELDTRQKQRKLNSTYPIGDYTDPMLGLVSYNPNYAPQMQGPPYMGVRPSGPMPGYVNYHSIPPPGMPRTDQSMVPPQILGDLISQVPPSMNRPVNMHSEYMPMPHMQPGSWAPSPGRHDMGVGVYGNYPSLLPSSDIDMELSKMGQVPSHMGSPYGGMPGSVQSDFNTTYNMIPPNKTITAKEVPIMGNNYQQISVPQNQRPSINMPPSSQPTINPASVPAPSTPGAVGHSTQQVAASSTTMLPQPSDSSTHKEGGLLHEDIKAEISSDNPISSLHSDLEHSLDIQPSHLPIHLAQQNENSMDMDTENTVTTASASTTTLQDNSSILQEKLDTQPLDKVTSIKTELDFEDTPSSKRPDSMHSLMDGVIKQEPMSVDTVSSNKGKDLGYPHSESASTPITSHSNAPSLGPAPIRGSKPKRLYPRDQLYNLFNPILTTLWNCESDAEAFREPVDPITLGIPDYHSIITYPMDLSTINQRLANGDYQCPWQFIDDIWLMFNNAWLFNRRNTRVYKSCTKLSEVYEMEIAPVIQELGLCCGKKFDYSPQVLYCSSKNLCPINRDDHYWNYKERYYYCQKCYSELEGDVVRLADETGSSAKKEEFKKCKNDYLEAEPFIDCKVCLRRFHQVCVLYLSPLFPNGFTCKNCLSSQTDLPLELNHRNSARQLPQYGISKFIEERVHALLREKECNEDVFVRLVSTGERSIELKHKMKERYPDHATTFPYHTKALFAFEMVDDVEVCFYGMHVQEYGADCPEPNRNRVYISYLDSVFYFRPRQLRTDVYHEILISYLEYCKGQGYLYAHIWACPPSEGDDYIFHCHPVEQKTPKPRRLQEWYKAMLEKAIERSAVSSYTDIYSDFLEHESNPTAIPYFEGDFWPNVIENFIKEIDHEEQERKQEEGRGNKKGGRGNKNKKNPTARKTKGKFPAPNGGDELIQKISYLAEKYKETFFVIEIQAEFEPGPLKDIESVVQCDLMDGRDNFLTLARDRHLEFSSLRRAKYSTMALAYELHNQGHDKFFYTCNYCSTHVESRYHCNTCEDFDLCEACNKNNSHEHTLELWRGEGEDEGGSKEANQQQTPEQILQRRIQTLLHTLQCKNQDQCRTRNCALIKKLMRHASRHLQFKPNTCTYCYNFFSLILNHSKMCIDAKCNVPFCSRLKVKLSEQKRMKRRNDDIMYRRRMRNMDSPTAPPTPPRSIPPSSDPIPIDDPATSSTAMLNPSSVKSTKSPCPPPLSVNESPIEQCKMTTQGPPPAGVEAEQQAKLIVAEAMSGNTDPSLYNEASPVTLSGQQYRMSGSPMTISRPSPMMDQSMMYNSPVAQQWNGNMGRGSPMHHGLMPNKSPNSLPPQVRNILNQLNSPHQDQKHKAMQLAREDPDLLASIISIRSNPSRGVSPGFNPAPESRNPGYGMPPMQPYLNSGGGVPMQGGMNRTLRLPSQSIMPSQGMLPQGGHHQVNLMSSQMPMSMQRPQTLNRIHLAHTRMGSSVSPYGVMGGPRGMNMGSGPFMPRHATPLTRSTSMPGMVPNQTMQGPNSAMQLQMQMQDGFIPPGYPTGGIDDMLIHPSAPHNMLTEQDRYYTMPPGGGNNMLQ</sequence>
<comment type="function">
    <text evidence="1">Acetyltransferase enzyme. Acetylates histones, giving a specific tag for transcriptional activation.</text>
</comment>
<dbReference type="EMBL" id="JAKMXF010000334">
    <property type="protein sequence ID" value="KAI6648029.1"/>
    <property type="molecule type" value="Genomic_DNA"/>
</dbReference>
<dbReference type="PROSITE" id="PS50135">
    <property type="entry name" value="ZF_ZZ_2"/>
    <property type="match status" value="1"/>
</dbReference>
<keyword evidence="8 20" id="KW-0863">Zinc-finger</keyword>
<dbReference type="PROSITE" id="PS50952">
    <property type="entry name" value="KIX"/>
    <property type="match status" value="1"/>
</dbReference>
<evidence type="ECO:0000256" key="14">
    <source>
        <dbReference type="ARBA" id="ARBA00023163"/>
    </source>
</evidence>
<keyword evidence="10" id="KW-0156">Chromatin regulator</keyword>
<feature type="domain" description="Bromo" evidence="23">
    <location>
        <begin position="656"/>
        <end position="728"/>
    </location>
</feature>
<dbReference type="Gene3D" id="3.30.60.90">
    <property type="match status" value="1"/>
</dbReference>
<feature type="compositionally biased region" description="Low complexity" evidence="21">
    <location>
        <begin position="1416"/>
        <end position="1426"/>
    </location>
</feature>
<comment type="catalytic activity">
    <reaction evidence="17">
        <text>L-lysyl-[protein] + acetyl-CoA = N(6)-acetyl-L-lysyl-[protein] + CoA + H(+)</text>
        <dbReference type="Rhea" id="RHEA:45948"/>
        <dbReference type="Rhea" id="RHEA-COMP:9752"/>
        <dbReference type="Rhea" id="RHEA-COMP:10731"/>
        <dbReference type="ChEBI" id="CHEBI:15378"/>
        <dbReference type="ChEBI" id="CHEBI:29969"/>
        <dbReference type="ChEBI" id="CHEBI:57287"/>
        <dbReference type="ChEBI" id="CHEBI:57288"/>
        <dbReference type="ChEBI" id="CHEBI:61930"/>
        <dbReference type="EC" id="2.3.1.48"/>
    </reaction>
</comment>
<keyword evidence="29" id="KW-1185">Reference proteome</keyword>
<dbReference type="InterPro" id="IPR013083">
    <property type="entry name" value="Znf_RING/FYVE/PHD"/>
</dbReference>
<dbReference type="GO" id="GO:0031490">
    <property type="term" value="F:chromatin DNA binding"/>
    <property type="evidence" value="ECO:0007669"/>
    <property type="project" value="TreeGrafter"/>
</dbReference>
<organism evidence="28 29">
    <name type="scientific">Oopsacas minuta</name>
    <dbReference type="NCBI Taxonomy" id="111878"/>
    <lineage>
        <taxon>Eukaryota</taxon>
        <taxon>Metazoa</taxon>
        <taxon>Porifera</taxon>
        <taxon>Hexactinellida</taxon>
        <taxon>Hexasterophora</taxon>
        <taxon>Lyssacinosida</taxon>
        <taxon>Leucopsacidae</taxon>
        <taxon>Oopsacas</taxon>
    </lineage>
</organism>
<dbReference type="InterPro" id="IPR001487">
    <property type="entry name" value="Bromodomain"/>
</dbReference>
<evidence type="ECO:0000256" key="11">
    <source>
        <dbReference type="ARBA" id="ARBA00023015"/>
    </source>
</evidence>
<feature type="region of interest" description="Disordered" evidence="21">
    <location>
        <begin position="1389"/>
        <end position="1451"/>
    </location>
</feature>
<dbReference type="GO" id="GO:0008270">
    <property type="term" value="F:zinc ion binding"/>
    <property type="evidence" value="ECO:0007669"/>
    <property type="project" value="UniProtKB-KW"/>
</dbReference>
<protein>
    <recommendedName>
        <fullName evidence="3">histone acetyltransferase</fullName>
        <ecNumber evidence="3">2.3.1.48</ecNumber>
    </recommendedName>
</protein>
<evidence type="ECO:0000256" key="8">
    <source>
        <dbReference type="ARBA" id="ARBA00022771"/>
    </source>
</evidence>
<dbReference type="InterPro" id="IPR036529">
    <property type="entry name" value="KIX_dom_sf"/>
</dbReference>
<dbReference type="PROSITE" id="PS00633">
    <property type="entry name" value="BROMODOMAIN_1"/>
    <property type="match status" value="1"/>
</dbReference>
<feature type="compositionally biased region" description="Low complexity" evidence="21">
    <location>
        <begin position="526"/>
        <end position="536"/>
    </location>
</feature>
<dbReference type="SUPFAM" id="SSF57850">
    <property type="entry name" value="RING/U-box"/>
    <property type="match status" value="1"/>
</dbReference>
<dbReference type="InterPro" id="IPR000433">
    <property type="entry name" value="Znf_ZZ"/>
</dbReference>
<feature type="domain" description="CBP/p300-type HAT" evidence="27">
    <location>
        <begin position="875"/>
        <end position="1228"/>
    </location>
</feature>
<feature type="compositionally biased region" description="Polar residues" evidence="21">
    <location>
        <begin position="415"/>
        <end position="433"/>
    </location>
</feature>
<evidence type="ECO:0000259" key="26">
    <source>
        <dbReference type="PROSITE" id="PS50952"/>
    </source>
</evidence>
<feature type="compositionally biased region" description="Basic residues" evidence="21">
    <location>
        <begin position="1117"/>
        <end position="1137"/>
    </location>
</feature>
<evidence type="ECO:0000256" key="4">
    <source>
        <dbReference type="ARBA" id="ARBA00022481"/>
    </source>
</evidence>
<feature type="region of interest" description="Disordered" evidence="21">
    <location>
        <begin position="1105"/>
        <end position="1144"/>
    </location>
</feature>
<evidence type="ECO:0000256" key="2">
    <source>
        <dbReference type="ARBA" id="ARBA00004123"/>
    </source>
</evidence>
<dbReference type="GO" id="GO:0003713">
    <property type="term" value="F:transcription coactivator activity"/>
    <property type="evidence" value="ECO:0007669"/>
    <property type="project" value="TreeGrafter"/>
</dbReference>
<dbReference type="SUPFAM" id="SSF57933">
    <property type="entry name" value="TAZ domain"/>
    <property type="match status" value="2"/>
</dbReference>
<dbReference type="Pfam" id="PF02135">
    <property type="entry name" value="zf-TAZ"/>
    <property type="match status" value="1"/>
</dbReference>
<feature type="domain" description="ZZ-type" evidence="25">
    <location>
        <begin position="1230"/>
        <end position="1278"/>
    </location>
</feature>
<dbReference type="CDD" id="cd15557">
    <property type="entry name" value="PHD_CBP_p300"/>
    <property type="match status" value="1"/>
</dbReference>
<evidence type="ECO:0000256" key="13">
    <source>
        <dbReference type="ARBA" id="ARBA00023159"/>
    </source>
</evidence>
<keyword evidence="4" id="KW-0488">Methylation</keyword>
<comment type="subcellular location">
    <subcellularLocation>
        <location evidence="2">Nucleus</location>
    </subcellularLocation>
</comment>
<dbReference type="PRINTS" id="PR00503">
    <property type="entry name" value="BROMODOMAIN"/>
</dbReference>
<feature type="compositionally biased region" description="Basic and acidic residues" evidence="21">
    <location>
        <begin position="1105"/>
        <end position="1116"/>
    </location>
</feature>
<feature type="compositionally biased region" description="Polar residues" evidence="21">
    <location>
        <begin position="447"/>
        <end position="466"/>
    </location>
</feature>
<dbReference type="GO" id="GO:0045944">
    <property type="term" value="P:positive regulation of transcription by RNA polymerase II"/>
    <property type="evidence" value="ECO:0007669"/>
    <property type="project" value="TreeGrafter"/>
</dbReference>
<dbReference type="Pfam" id="PF00569">
    <property type="entry name" value="ZZ"/>
    <property type="match status" value="1"/>
</dbReference>
<dbReference type="EC" id="2.3.1.48" evidence="3"/>
<dbReference type="SMART" id="SM00291">
    <property type="entry name" value="ZnF_ZZ"/>
    <property type="match status" value="1"/>
</dbReference>
<dbReference type="InterPro" id="IPR000197">
    <property type="entry name" value="Znf_TAZ"/>
</dbReference>
<dbReference type="InterPro" id="IPR038547">
    <property type="entry name" value="RING_CBP-p300_sf"/>
</dbReference>
<dbReference type="Gene3D" id="1.20.1020.10">
    <property type="entry name" value="TAZ domain"/>
    <property type="match status" value="2"/>
</dbReference>
<dbReference type="SUPFAM" id="SSF47040">
    <property type="entry name" value="Kix domain of CBP (creb binding protein)"/>
    <property type="match status" value="1"/>
</dbReference>
<gene>
    <name evidence="28" type="ORF">LOD99_8355</name>
</gene>
<dbReference type="Gene3D" id="2.10.110.40">
    <property type="match status" value="1"/>
</dbReference>
<dbReference type="InterPro" id="IPR018359">
    <property type="entry name" value="Bromodomain_CS"/>
</dbReference>
<dbReference type="Proteomes" id="UP001165289">
    <property type="component" value="Unassembled WGS sequence"/>
</dbReference>
<evidence type="ECO:0000256" key="5">
    <source>
        <dbReference type="ARBA" id="ARBA00022679"/>
    </source>
</evidence>
<dbReference type="CDD" id="cd02337">
    <property type="entry name" value="ZZ_CBP"/>
    <property type="match status" value="1"/>
</dbReference>
<keyword evidence="13" id="KW-0010">Activator</keyword>
<keyword evidence="22" id="KW-0732">Signal</keyword>
<evidence type="ECO:0000256" key="7">
    <source>
        <dbReference type="ARBA" id="ARBA00022737"/>
    </source>
</evidence>
<dbReference type="Pfam" id="PF02172">
    <property type="entry name" value="KIX"/>
    <property type="match status" value="1"/>
</dbReference>
<dbReference type="SUPFAM" id="SSF57903">
    <property type="entry name" value="FYVE/PHD zinc finger"/>
    <property type="match status" value="1"/>
</dbReference>
<dbReference type="PROSITE" id="PS50014">
    <property type="entry name" value="BROMODOMAIN_2"/>
    <property type="match status" value="1"/>
</dbReference>
<keyword evidence="14" id="KW-0804">Transcription</keyword>
<dbReference type="GO" id="GO:0004402">
    <property type="term" value="F:histone acetyltransferase activity"/>
    <property type="evidence" value="ECO:0007669"/>
    <property type="project" value="InterPro"/>
</dbReference>
<feature type="chain" id="PRO_5043843481" description="histone acetyltransferase" evidence="22">
    <location>
        <begin position="19"/>
        <end position="1799"/>
    </location>
</feature>
<dbReference type="Pfam" id="PF00439">
    <property type="entry name" value="Bromodomain"/>
    <property type="match status" value="1"/>
</dbReference>
<feature type="zinc finger region" description="TAZ-type" evidence="19">
    <location>
        <begin position="1289"/>
        <end position="1371"/>
    </location>
</feature>
<dbReference type="GO" id="GO:0005667">
    <property type="term" value="C:transcription regulator complex"/>
    <property type="evidence" value="ECO:0007669"/>
    <property type="project" value="TreeGrafter"/>
</dbReference>
<dbReference type="PROSITE" id="PS51727">
    <property type="entry name" value="CBP_P300_HAT"/>
    <property type="match status" value="1"/>
</dbReference>
<evidence type="ECO:0000313" key="29">
    <source>
        <dbReference type="Proteomes" id="UP001165289"/>
    </source>
</evidence>
<dbReference type="SMART" id="SM00551">
    <property type="entry name" value="ZnF_TAZ"/>
    <property type="match status" value="1"/>
</dbReference>
<dbReference type="SMART" id="SM00297">
    <property type="entry name" value="BROMO"/>
    <property type="match status" value="1"/>
</dbReference>
<evidence type="ECO:0000259" key="27">
    <source>
        <dbReference type="PROSITE" id="PS51727"/>
    </source>
</evidence>